<name>A0AA35SZZ9_GEOBA</name>
<dbReference type="AlphaFoldDB" id="A0AA35SZZ9"/>
<proteinExistence type="predicted"/>
<keyword evidence="1" id="KW-1133">Transmembrane helix</keyword>
<feature type="transmembrane region" description="Helical" evidence="1">
    <location>
        <begin position="87"/>
        <end position="108"/>
    </location>
</feature>
<evidence type="ECO:0000313" key="2">
    <source>
        <dbReference type="EMBL" id="CAI8039260.1"/>
    </source>
</evidence>
<keyword evidence="1" id="KW-0472">Membrane</keyword>
<dbReference type="EMBL" id="CASHTH010003031">
    <property type="protein sequence ID" value="CAI8039260.1"/>
    <property type="molecule type" value="Genomic_DNA"/>
</dbReference>
<keyword evidence="1" id="KW-0812">Transmembrane</keyword>
<keyword evidence="3" id="KW-1185">Reference proteome</keyword>
<sequence>MWKIPGYFCKKCMLDLGKDFDKYGRIVTPARPCDLCNVEFYFLKAVTKEHKRQHYCHVCHESVVSGSIPESAPGFGPRPQPRKLPQVMMIFAGLGVLMMVMGMIFTMTSTGENANVANIMFGAVTTALGFVLFRKTIRSRSMLLDRNGNFQNK</sequence>
<evidence type="ECO:0000256" key="1">
    <source>
        <dbReference type="SAM" id="Phobius"/>
    </source>
</evidence>
<evidence type="ECO:0000313" key="3">
    <source>
        <dbReference type="Proteomes" id="UP001174909"/>
    </source>
</evidence>
<dbReference type="Proteomes" id="UP001174909">
    <property type="component" value="Unassembled WGS sequence"/>
</dbReference>
<accession>A0AA35SZZ9</accession>
<gene>
    <name evidence="2" type="ORF">GBAR_LOCUS21824</name>
</gene>
<protein>
    <submittedName>
        <fullName evidence="2">Uncharacterized protein</fullName>
    </submittedName>
</protein>
<comment type="caution">
    <text evidence="2">The sequence shown here is derived from an EMBL/GenBank/DDBJ whole genome shotgun (WGS) entry which is preliminary data.</text>
</comment>
<reference evidence="2" key="1">
    <citation type="submission" date="2023-03" db="EMBL/GenBank/DDBJ databases">
        <authorList>
            <person name="Steffen K."/>
            <person name="Cardenas P."/>
        </authorList>
    </citation>
    <scope>NUCLEOTIDE SEQUENCE</scope>
</reference>
<feature type="transmembrane region" description="Helical" evidence="1">
    <location>
        <begin position="114"/>
        <end position="133"/>
    </location>
</feature>
<organism evidence="2 3">
    <name type="scientific">Geodia barretti</name>
    <name type="common">Barrett's horny sponge</name>
    <dbReference type="NCBI Taxonomy" id="519541"/>
    <lineage>
        <taxon>Eukaryota</taxon>
        <taxon>Metazoa</taxon>
        <taxon>Porifera</taxon>
        <taxon>Demospongiae</taxon>
        <taxon>Heteroscleromorpha</taxon>
        <taxon>Tetractinellida</taxon>
        <taxon>Astrophorina</taxon>
        <taxon>Geodiidae</taxon>
        <taxon>Geodia</taxon>
    </lineage>
</organism>